<dbReference type="PROSITE" id="PS51186">
    <property type="entry name" value="GNAT"/>
    <property type="match status" value="1"/>
</dbReference>
<reference evidence="2 3" key="1">
    <citation type="journal article" date="2015" name="Stand. Genomic Sci.">
        <title>Genomic Encyclopedia of Bacterial and Archaeal Type Strains, Phase III: the genomes of soil and plant-associated and newly described type strains.</title>
        <authorList>
            <person name="Whitman W.B."/>
            <person name="Woyke T."/>
            <person name="Klenk H.P."/>
            <person name="Zhou Y."/>
            <person name="Lilburn T.G."/>
            <person name="Beck B.J."/>
            <person name="De Vos P."/>
            <person name="Vandamme P."/>
            <person name="Eisen J.A."/>
            <person name="Garrity G."/>
            <person name="Hugenholtz P."/>
            <person name="Kyrpides N.C."/>
        </authorList>
    </citation>
    <scope>NUCLEOTIDE SEQUENCE [LARGE SCALE GENOMIC DNA]</scope>
    <source>
        <strain evidence="2 3">CGMCC 1.7748</strain>
    </source>
</reference>
<dbReference type="Proteomes" id="UP000316624">
    <property type="component" value="Unassembled WGS sequence"/>
</dbReference>
<sequence>MTLPGGWRQMEAADIAAVSAISDAVHGPFTEDAEIYAERLALYPAGCFVLERQERISGYLITHPWHAATPPPLNRPVGAMPADADCYYLHDLALLPEARGCGAGRAAADCALRAARAAGQETILLIAVGGAEAFWKRQGFAAIAGRRDDAGKSSYGEESVLMRRPVCAGDRDRL</sequence>
<keyword evidence="2" id="KW-0808">Transferase</keyword>
<name>A0A562KD47_SPHWJ</name>
<gene>
    <name evidence="2" type="ORF">IQ35_02234</name>
</gene>
<dbReference type="EMBL" id="VLKK01000007">
    <property type="protein sequence ID" value="TWH93327.1"/>
    <property type="molecule type" value="Genomic_DNA"/>
</dbReference>
<organism evidence="2 3">
    <name type="scientific">Sphingobium wenxiniae (strain DSM 21828 / CGMCC 1.7748 / JZ-1)</name>
    <dbReference type="NCBI Taxonomy" id="595605"/>
    <lineage>
        <taxon>Bacteria</taxon>
        <taxon>Pseudomonadati</taxon>
        <taxon>Pseudomonadota</taxon>
        <taxon>Alphaproteobacteria</taxon>
        <taxon>Sphingomonadales</taxon>
        <taxon>Sphingomonadaceae</taxon>
        <taxon>Sphingobium</taxon>
    </lineage>
</organism>
<dbReference type="InterPro" id="IPR016181">
    <property type="entry name" value="Acyl_CoA_acyltransferase"/>
</dbReference>
<proteinExistence type="predicted"/>
<keyword evidence="3" id="KW-1185">Reference proteome</keyword>
<evidence type="ECO:0000313" key="2">
    <source>
        <dbReference type="EMBL" id="TWH93327.1"/>
    </source>
</evidence>
<dbReference type="SUPFAM" id="SSF55729">
    <property type="entry name" value="Acyl-CoA N-acyltransferases (Nat)"/>
    <property type="match status" value="1"/>
</dbReference>
<dbReference type="RefSeq" id="WP_145073576.1">
    <property type="nucleotide sequence ID" value="NZ_JACIIY010000006.1"/>
</dbReference>
<dbReference type="InterPro" id="IPR000182">
    <property type="entry name" value="GNAT_dom"/>
</dbReference>
<dbReference type="Gene3D" id="3.40.630.30">
    <property type="match status" value="1"/>
</dbReference>
<feature type="domain" description="N-acetyltransferase" evidence="1">
    <location>
        <begin position="5"/>
        <end position="167"/>
    </location>
</feature>
<comment type="caution">
    <text evidence="2">The sequence shown here is derived from an EMBL/GenBank/DDBJ whole genome shotgun (WGS) entry which is preliminary data.</text>
</comment>
<evidence type="ECO:0000313" key="3">
    <source>
        <dbReference type="Proteomes" id="UP000316624"/>
    </source>
</evidence>
<evidence type="ECO:0000259" key="1">
    <source>
        <dbReference type="PROSITE" id="PS51186"/>
    </source>
</evidence>
<accession>A0A562KD47</accession>
<protein>
    <submittedName>
        <fullName evidence="2">Putative N-acetyltransferase YhbS</fullName>
    </submittedName>
</protein>
<dbReference type="Pfam" id="PF00583">
    <property type="entry name" value="Acetyltransf_1"/>
    <property type="match status" value="1"/>
</dbReference>
<dbReference type="AlphaFoldDB" id="A0A562KD47"/>
<dbReference type="GO" id="GO:0016747">
    <property type="term" value="F:acyltransferase activity, transferring groups other than amino-acyl groups"/>
    <property type="evidence" value="ECO:0007669"/>
    <property type="project" value="InterPro"/>
</dbReference>